<protein>
    <submittedName>
        <fullName evidence="1">Uncharacterized protein</fullName>
    </submittedName>
</protein>
<evidence type="ECO:0000313" key="2">
    <source>
        <dbReference type="Proteomes" id="UP001162164"/>
    </source>
</evidence>
<organism evidence="1 2">
    <name type="scientific">Molorchus minor</name>
    <dbReference type="NCBI Taxonomy" id="1323400"/>
    <lineage>
        <taxon>Eukaryota</taxon>
        <taxon>Metazoa</taxon>
        <taxon>Ecdysozoa</taxon>
        <taxon>Arthropoda</taxon>
        <taxon>Hexapoda</taxon>
        <taxon>Insecta</taxon>
        <taxon>Pterygota</taxon>
        <taxon>Neoptera</taxon>
        <taxon>Endopterygota</taxon>
        <taxon>Coleoptera</taxon>
        <taxon>Polyphaga</taxon>
        <taxon>Cucujiformia</taxon>
        <taxon>Chrysomeloidea</taxon>
        <taxon>Cerambycidae</taxon>
        <taxon>Lamiinae</taxon>
        <taxon>Monochamini</taxon>
        <taxon>Molorchus</taxon>
    </lineage>
</organism>
<dbReference type="Proteomes" id="UP001162164">
    <property type="component" value="Unassembled WGS sequence"/>
</dbReference>
<keyword evidence="2" id="KW-1185">Reference proteome</keyword>
<sequence length="105" mass="12149">MPIENLEDQGLEKNPDLELPQFKFLLTLPEYRNDRAVHSKITEAIKKDDMAPWYELICKEAGWKLDLKMLKTLKTKNEEKIKLLDEAIEDAEKNLGRDGGPGMHI</sequence>
<dbReference type="EMBL" id="JAPWTJ010000002">
    <property type="protein sequence ID" value="KAJ8986151.1"/>
    <property type="molecule type" value="Genomic_DNA"/>
</dbReference>
<accession>A0ABQ9K6A1</accession>
<name>A0ABQ9K6A1_9CUCU</name>
<reference evidence="1" key="1">
    <citation type="journal article" date="2023" name="Insect Mol. Biol.">
        <title>Genome sequencing provides insights into the evolution of gene families encoding plant cell wall-degrading enzymes in longhorned beetles.</title>
        <authorList>
            <person name="Shin N.R."/>
            <person name="Okamura Y."/>
            <person name="Kirsch R."/>
            <person name="Pauchet Y."/>
        </authorList>
    </citation>
    <scope>NUCLEOTIDE SEQUENCE</scope>
    <source>
        <strain evidence="1">MMC_N1</strain>
    </source>
</reference>
<comment type="caution">
    <text evidence="1">The sequence shown here is derived from an EMBL/GenBank/DDBJ whole genome shotgun (WGS) entry which is preliminary data.</text>
</comment>
<proteinExistence type="predicted"/>
<gene>
    <name evidence="1" type="ORF">NQ317_005624</name>
</gene>
<evidence type="ECO:0000313" key="1">
    <source>
        <dbReference type="EMBL" id="KAJ8986151.1"/>
    </source>
</evidence>